<dbReference type="PANTHER" id="PTHR10584:SF166">
    <property type="entry name" value="RIBOKINASE"/>
    <property type="match status" value="1"/>
</dbReference>
<dbReference type="GO" id="GO:0005829">
    <property type="term" value="C:cytosol"/>
    <property type="evidence" value="ECO:0007669"/>
    <property type="project" value="TreeGrafter"/>
</dbReference>
<keyword evidence="5" id="KW-1185">Reference proteome</keyword>
<dbReference type="SUPFAM" id="SSF53613">
    <property type="entry name" value="Ribokinase-like"/>
    <property type="match status" value="1"/>
</dbReference>
<organism evidence="4 5">
    <name type="scientific">Saccharopolyspora spinosa</name>
    <dbReference type="NCBI Taxonomy" id="60894"/>
    <lineage>
        <taxon>Bacteria</taxon>
        <taxon>Bacillati</taxon>
        <taxon>Actinomycetota</taxon>
        <taxon>Actinomycetes</taxon>
        <taxon>Pseudonocardiales</taxon>
        <taxon>Pseudonocardiaceae</taxon>
        <taxon>Saccharopolyspora</taxon>
    </lineage>
</organism>
<dbReference type="PANTHER" id="PTHR10584">
    <property type="entry name" value="SUGAR KINASE"/>
    <property type="match status" value="1"/>
</dbReference>
<feature type="domain" description="Carbohydrate kinase PfkB" evidence="3">
    <location>
        <begin position="138"/>
        <end position="233"/>
    </location>
</feature>
<dbReference type="RefSeq" id="WP_010315923.1">
    <property type="nucleotide sequence ID" value="NZ_CP061007.1"/>
</dbReference>
<evidence type="ECO:0000256" key="2">
    <source>
        <dbReference type="ARBA" id="ARBA00022777"/>
    </source>
</evidence>
<accession>A0A2N3XPY2</accession>
<protein>
    <submittedName>
        <fullName evidence="4">PfkB family carbohydrate kinase</fullName>
    </submittedName>
</protein>
<gene>
    <name evidence="4" type="ORF">A8926_0204</name>
</gene>
<evidence type="ECO:0000256" key="1">
    <source>
        <dbReference type="ARBA" id="ARBA00022679"/>
    </source>
</evidence>
<dbReference type="Gene3D" id="3.40.1190.20">
    <property type="match status" value="2"/>
</dbReference>
<dbReference type="Proteomes" id="UP000233786">
    <property type="component" value="Unassembled WGS sequence"/>
</dbReference>
<keyword evidence="1" id="KW-0808">Transferase</keyword>
<reference evidence="4" key="1">
    <citation type="submission" date="2017-12" db="EMBL/GenBank/DDBJ databases">
        <title>Sequencing the genomes of 1000 Actinobacteria strains.</title>
        <authorList>
            <person name="Klenk H.-P."/>
        </authorList>
    </citation>
    <scope>NUCLEOTIDE SEQUENCE [LARGE SCALE GENOMIC DNA]</scope>
    <source>
        <strain evidence="4">DSM 44228</strain>
    </source>
</reference>
<name>A0A2N3XPY2_SACSN</name>
<sequence>MDTGDGLGRRATVADVRGQYRDFLAQDGVHLRVVLETGGNFADLLADRLCADPAPSRRVVTITEEGSAMSRTHDVVVVGSLNIDLTARVHRRPLPGETVQPAAFRRPERTASSFVSAAANARLSHEGREILRCNGFQAPTENVVHAAELRRVGARSVVVTFGADGAAVADAADAEEIPGVPVDAVDTTGAGDAFAATVAWLRSLVDLRPSAVHWATRVGACSVQHCGAQASYPVLDRVLSGPGLPD</sequence>
<dbReference type="InterPro" id="IPR029056">
    <property type="entry name" value="Ribokinase-like"/>
</dbReference>
<proteinExistence type="predicted"/>
<evidence type="ECO:0000259" key="3">
    <source>
        <dbReference type="Pfam" id="PF00294"/>
    </source>
</evidence>
<dbReference type="STRING" id="994479.GCA_000194155_07865"/>
<dbReference type="Pfam" id="PF00294">
    <property type="entry name" value="PfkB"/>
    <property type="match status" value="1"/>
</dbReference>
<evidence type="ECO:0000313" key="4">
    <source>
        <dbReference type="EMBL" id="PKW12725.1"/>
    </source>
</evidence>
<dbReference type="GO" id="GO:0016301">
    <property type="term" value="F:kinase activity"/>
    <property type="evidence" value="ECO:0007669"/>
    <property type="project" value="UniProtKB-KW"/>
</dbReference>
<dbReference type="AlphaFoldDB" id="A0A2N3XPY2"/>
<dbReference type="InterPro" id="IPR011611">
    <property type="entry name" value="PfkB_dom"/>
</dbReference>
<evidence type="ECO:0000313" key="5">
    <source>
        <dbReference type="Proteomes" id="UP000233786"/>
    </source>
</evidence>
<comment type="caution">
    <text evidence="4">The sequence shown here is derived from an EMBL/GenBank/DDBJ whole genome shotgun (WGS) entry which is preliminary data.</text>
</comment>
<dbReference type="EMBL" id="PJNB01000001">
    <property type="protein sequence ID" value="PKW12725.1"/>
    <property type="molecule type" value="Genomic_DNA"/>
</dbReference>
<keyword evidence="2 4" id="KW-0418">Kinase</keyword>